<gene>
    <name evidence="3" type="primary">merR1_2</name>
    <name evidence="3" type="ORF">CODIS_38620</name>
</gene>
<dbReference type="OrthoDB" id="9808480at2"/>
<dbReference type="Gene3D" id="1.10.1660.10">
    <property type="match status" value="1"/>
</dbReference>
<dbReference type="Proteomes" id="UP000094769">
    <property type="component" value="Unassembled WGS sequence"/>
</dbReference>
<dbReference type="InterPro" id="IPR047057">
    <property type="entry name" value="MerR_fam"/>
</dbReference>
<dbReference type="PRINTS" id="PR00040">
    <property type="entry name" value="HTHMERR"/>
</dbReference>
<evidence type="ECO:0000259" key="2">
    <source>
        <dbReference type="PROSITE" id="PS50937"/>
    </source>
</evidence>
<dbReference type="AlphaFoldDB" id="A0A7Z1AE02"/>
<name>A0A7Z1AE02_9GAMM</name>
<dbReference type="InterPro" id="IPR000551">
    <property type="entry name" value="MerR-type_HTH_dom"/>
</dbReference>
<keyword evidence="1" id="KW-0238">DNA-binding</keyword>
<dbReference type="GO" id="GO:0045893">
    <property type="term" value="P:positive regulation of DNA-templated transcription"/>
    <property type="evidence" value="ECO:0007669"/>
    <property type="project" value="InterPro"/>
</dbReference>
<dbReference type="PANTHER" id="PTHR30204">
    <property type="entry name" value="REDOX-CYCLING DRUG-SENSING TRANSCRIPTIONAL ACTIVATOR SOXR"/>
    <property type="match status" value="1"/>
</dbReference>
<protein>
    <submittedName>
        <fullName evidence="3">Mercuric resistance operon regulatory protein</fullName>
    </submittedName>
</protein>
<dbReference type="Pfam" id="PF13411">
    <property type="entry name" value="MerR_1"/>
    <property type="match status" value="1"/>
</dbReference>
<proteinExistence type="predicted"/>
<feature type="domain" description="HTH merR-type" evidence="2">
    <location>
        <begin position="1"/>
        <end position="69"/>
    </location>
</feature>
<dbReference type="PANTHER" id="PTHR30204:SF92">
    <property type="entry name" value="HTH-TYPE TRANSCRIPTIONAL REGULATOR ZNTR"/>
    <property type="match status" value="1"/>
</dbReference>
<dbReference type="SMART" id="SM00422">
    <property type="entry name" value="HTH_MERR"/>
    <property type="match status" value="1"/>
</dbReference>
<reference evidence="3 4" key="1">
    <citation type="submission" date="2016-06" db="EMBL/GenBank/DDBJ databases">
        <title>Genome sequence of endosymbiont of Candidatus Endolucinida thiodiazotropha.</title>
        <authorList>
            <person name="Poehlein A."/>
            <person name="Koenig S."/>
            <person name="Heiden S.E."/>
            <person name="Thuermer A."/>
            <person name="Voget S."/>
            <person name="Daniel R."/>
            <person name="Markert S."/>
            <person name="Gros O."/>
            <person name="Schweder T."/>
        </authorList>
    </citation>
    <scope>NUCLEOTIDE SEQUENCE [LARGE SCALE GENOMIC DNA]</scope>
    <source>
        <strain evidence="3 4">COS</strain>
    </source>
</reference>
<keyword evidence="4" id="KW-1185">Reference proteome</keyword>
<dbReference type="EMBL" id="MARB01000032">
    <property type="protein sequence ID" value="ODJ85888.1"/>
    <property type="molecule type" value="Genomic_DNA"/>
</dbReference>
<comment type="caution">
    <text evidence="3">The sequence shown here is derived from an EMBL/GenBank/DDBJ whole genome shotgun (WGS) entry which is preliminary data.</text>
</comment>
<evidence type="ECO:0000256" key="1">
    <source>
        <dbReference type="ARBA" id="ARBA00023125"/>
    </source>
</evidence>
<dbReference type="InterPro" id="IPR009061">
    <property type="entry name" value="DNA-bd_dom_put_sf"/>
</dbReference>
<dbReference type="GO" id="GO:0003700">
    <property type="term" value="F:DNA-binding transcription factor activity"/>
    <property type="evidence" value="ECO:0007669"/>
    <property type="project" value="InterPro"/>
</dbReference>
<evidence type="ECO:0000313" key="4">
    <source>
        <dbReference type="Proteomes" id="UP000094769"/>
    </source>
</evidence>
<dbReference type="RefSeq" id="WP_069128182.1">
    <property type="nucleotide sequence ID" value="NZ_MARB01000032.1"/>
</dbReference>
<evidence type="ECO:0000313" key="3">
    <source>
        <dbReference type="EMBL" id="ODJ85888.1"/>
    </source>
</evidence>
<dbReference type="InterPro" id="IPR011791">
    <property type="entry name" value="CadR-PbrR"/>
</dbReference>
<dbReference type="PROSITE" id="PS50937">
    <property type="entry name" value="HTH_MERR_2"/>
    <property type="match status" value="1"/>
</dbReference>
<dbReference type="GO" id="GO:0003677">
    <property type="term" value="F:DNA binding"/>
    <property type="evidence" value="ECO:0007669"/>
    <property type="project" value="UniProtKB-KW"/>
</dbReference>
<sequence>MRIGELAKRAAMKTDTVRYYEKAGLLPPPPRRQNGYRDYGTRHLERLAFIRHCRALDMSLADISRLLEFVTHPDVKCDAIDRLIEGQLIQVQARIASLRTLESQLLVLRDQCHDQKTAGECGILQELVAAAHDGGCVCHPASIGETATDNYASIPKDDHD</sequence>
<dbReference type="CDD" id="cd04784">
    <property type="entry name" value="HTH_CadR-PbrR"/>
    <property type="match status" value="1"/>
</dbReference>
<organism evidence="3 4">
    <name type="scientific">Candidatus Thiodiazotropha endolucinida</name>
    <dbReference type="NCBI Taxonomy" id="1655433"/>
    <lineage>
        <taxon>Bacteria</taxon>
        <taxon>Pseudomonadati</taxon>
        <taxon>Pseudomonadota</taxon>
        <taxon>Gammaproteobacteria</taxon>
        <taxon>Chromatiales</taxon>
        <taxon>Sedimenticolaceae</taxon>
        <taxon>Candidatus Thiodiazotropha</taxon>
    </lineage>
</organism>
<dbReference type="GO" id="GO:0046872">
    <property type="term" value="F:metal ion binding"/>
    <property type="evidence" value="ECO:0007669"/>
    <property type="project" value="InterPro"/>
</dbReference>
<accession>A0A7Z1AE02</accession>
<dbReference type="SUPFAM" id="SSF46955">
    <property type="entry name" value="Putative DNA-binding domain"/>
    <property type="match status" value="1"/>
</dbReference>